<keyword evidence="4" id="KW-0808">Transferase</keyword>
<dbReference type="Gene3D" id="3.90.1200.10">
    <property type="match status" value="1"/>
</dbReference>
<keyword evidence="4" id="KW-0418">Kinase</keyword>
<dbReference type="PANTHER" id="PTHR22603:SF93">
    <property type="entry name" value="RE24176P"/>
    <property type="match status" value="1"/>
</dbReference>
<gene>
    <name evidence="4" type="ORF">EJ06DRAFT_483526</name>
</gene>
<accession>A0A6G1HK46</accession>
<dbReference type="InterPro" id="IPR011009">
    <property type="entry name" value="Kinase-like_dom_sf"/>
</dbReference>
<feature type="region of interest" description="Disordered" evidence="2">
    <location>
        <begin position="88"/>
        <end position="118"/>
    </location>
</feature>
<evidence type="ECO:0000313" key="5">
    <source>
        <dbReference type="Proteomes" id="UP000799640"/>
    </source>
</evidence>
<dbReference type="InterPro" id="IPR007521">
    <property type="entry name" value="Choline_kin_N"/>
</dbReference>
<dbReference type="PANTHER" id="PTHR22603">
    <property type="entry name" value="CHOLINE/ETHANOALAMINE KINASE"/>
    <property type="match status" value="1"/>
</dbReference>
<protein>
    <submittedName>
        <fullName evidence="4">Kinase-like protein</fullName>
    </submittedName>
</protein>
<keyword evidence="5" id="KW-1185">Reference proteome</keyword>
<dbReference type="GO" id="GO:0005737">
    <property type="term" value="C:cytoplasm"/>
    <property type="evidence" value="ECO:0007669"/>
    <property type="project" value="TreeGrafter"/>
</dbReference>
<dbReference type="GO" id="GO:0004305">
    <property type="term" value="F:ethanolamine kinase activity"/>
    <property type="evidence" value="ECO:0007669"/>
    <property type="project" value="TreeGrafter"/>
</dbReference>
<evidence type="ECO:0000256" key="1">
    <source>
        <dbReference type="ARBA" id="ARBA00038211"/>
    </source>
</evidence>
<dbReference type="GO" id="GO:0006646">
    <property type="term" value="P:phosphatidylethanolamine biosynthetic process"/>
    <property type="evidence" value="ECO:0007669"/>
    <property type="project" value="TreeGrafter"/>
</dbReference>
<dbReference type="Proteomes" id="UP000799640">
    <property type="component" value="Unassembled WGS sequence"/>
</dbReference>
<sequence>MRGASKEVEGDFDLDRSTSKQFRAKVARRLSGRPSIDPLPKIRAGAEGLAETVAETTGSFRRHSSRDLALEELVTQVHLWLHQQKSRRAAAKAKRATGHHVSDESKPRERRASDASESSLALDQLQEIIDRTVSAVEKVSSLKAYLPRRPSSSSMRKLRRTSTAASSDTEHHDVEFLVPSCHAILDNTKTLLYSAGGTASDVDITRLSISRPSSMAQNDAWGEFKFEIVRLAHTLRLKGWRKVPLESSDQITVQRLSGALTNAVYVVSPPKELTRPAADSEAQVHVKPPPKLLLRIYGTNADHLIDREGELHILVRLAKKRIGPRLLGTFTNGRFEEFLDALPLTPPDLRDPAISKQIAKRMRELHDGIELLPEERAGGPFVLRNIDKWMDRCARIAAWVDENISRSTTEVGFVCGTDWNTFQQVFCKYREWLQEQYGGVERVKDALVFAHNDTQYGNILRLMPSGESPLLLPENEHKRLVVIDFEYANANPKGLEFANHFSEWCYDYHDATAPYACSHKRYPTTEEQIRFIKAYVAHRPVFPVSTPGSATPQTPYFPPTTPALRPSHSTSSLSTSLISNFMLDMRFPQAAKALEDDEQREREIDQEVQRLLAETRLWRMANSAQWVMWGILQAKVPEMPNFDSRHGPVTAGDDGSAPVLPVSPPPEPAPKEGEKEDADAEFDYLGYAQDRAMLFWGDAVALGLVKLDELPEKVRQGIKIVPY</sequence>
<feature type="region of interest" description="Disordered" evidence="2">
    <location>
        <begin position="643"/>
        <end position="677"/>
    </location>
</feature>
<feature type="compositionally biased region" description="Polar residues" evidence="2">
    <location>
        <begin position="150"/>
        <end position="167"/>
    </location>
</feature>
<reference evidence="4" key="1">
    <citation type="journal article" date="2020" name="Stud. Mycol.">
        <title>101 Dothideomycetes genomes: a test case for predicting lifestyles and emergence of pathogens.</title>
        <authorList>
            <person name="Haridas S."/>
            <person name="Albert R."/>
            <person name="Binder M."/>
            <person name="Bloem J."/>
            <person name="Labutti K."/>
            <person name="Salamov A."/>
            <person name="Andreopoulos B."/>
            <person name="Baker S."/>
            <person name="Barry K."/>
            <person name="Bills G."/>
            <person name="Bluhm B."/>
            <person name="Cannon C."/>
            <person name="Castanera R."/>
            <person name="Culley D."/>
            <person name="Daum C."/>
            <person name="Ezra D."/>
            <person name="Gonzalez J."/>
            <person name="Henrissat B."/>
            <person name="Kuo A."/>
            <person name="Liang C."/>
            <person name="Lipzen A."/>
            <person name="Lutzoni F."/>
            <person name="Magnuson J."/>
            <person name="Mondo S."/>
            <person name="Nolan M."/>
            <person name="Ohm R."/>
            <person name="Pangilinan J."/>
            <person name="Park H.-J."/>
            <person name="Ramirez L."/>
            <person name="Alfaro M."/>
            <person name="Sun H."/>
            <person name="Tritt A."/>
            <person name="Yoshinaga Y."/>
            <person name="Zwiers L.-H."/>
            <person name="Turgeon B."/>
            <person name="Goodwin S."/>
            <person name="Spatafora J."/>
            <person name="Crous P."/>
            <person name="Grigoriev I."/>
        </authorList>
    </citation>
    <scope>NUCLEOTIDE SEQUENCE</scope>
    <source>
        <strain evidence="4">CBS 262.69</strain>
    </source>
</reference>
<dbReference type="CDD" id="cd05157">
    <property type="entry name" value="ETNK_euk"/>
    <property type="match status" value="1"/>
</dbReference>
<dbReference type="AlphaFoldDB" id="A0A6G1HK46"/>
<feature type="region of interest" description="Disordered" evidence="2">
    <location>
        <begin position="23"/>
        <end position="42"/>
    </location>
</feature>
<feature type="domain" description="Choline kinase N-terminal" evidence="3">
    <location>
        <begin position="173"/>
        <end position="248"/>
    </location>
</feature>
<evidence type="ECO:0000259" key="3">
    <source>
        <dbReference type="Pfam" id="PF04428"/>
    </source>
</evidence>
<evidence type="ECO:0000313" key="4">
    <source>
        <dbReference type="EMBL" id="KAF2396380.1"/>
    </source>
</evidence>
<dbReference type="Gene3D" id="3.30.200.20">
    <property type="entry name" value="Phosphorylase Kinase, domain 1"/>
    <property type="match status" value="1"/>
</dbReference>
<dbReference type="EMBL" id="ML996707">
    <property type="protein sequence ID" value="KAF2396380.1"/>
    <property type="molecule type" value="Genomic_DNA"/>
</dbReference>
<dbReference type="Pfam" id="PF04428">
    <property type="entry name" value="Choline_kin_N"/>
    <property type="match status" value="1"/>
</dbReference>
<dbReference type="GO" id="GO:0004103">
    <property type="term" value="F:choline kinase activity"/>
    <property type="evidence" value="ECO:0007669"/>
    <property type="project" value="TreeGrafter"/>
</dbReference>
<organism evidence="4 5">
    <name type="scientific">Trichodelitschia bisporula</name>
    <dbReference type="NCBI Taxonomy" id="703511"/>
    <lineage>
        <taxon>Eukaryota</taxon>
        <taxon>Fungi</taxon>
        <taxon>Dikarya</taxon>
        <taxon>Ascomycota</taxon>
        <taxon>Pezizomycotina</taxon>
        <taxon>Dothideomycetes</taxon>
        <taxon>Dothideomycetes incertae sedis</taxon>
        <taxon>Phaeotrichales</taxon>
        <taxon>Phaeotrichaceae</taxon>
        <taxon>Trichodelitschia</taxon>
    </lineage>
</organism>
<dbReference type="OrthoDB" id="10267235at2759"/>
<feature type="compositionally biased region" description="Basic and acidic residues" evidence="2">
    <location>
        <begin position="100"/>
        <end position="114"/>
    </location>
</feature>
<dbReference type="Pfam" id="PF01633">
    <property type="entry name" value="Choline_kinase"/>
    <property type="match status" value="1"/>
</dbReference>
<feature type="compositionally biased region" description="Basic residues" evidence="2">
    <location>
        <begin position="88"/>
        <end position="98"/>
    </location>
</feature>
<comment type="similarity">
    <text evidence="1">Belongs to the choline/ethanolamine kinase family.</text>
</comment>
<dbReference type="SUPFAM" id="SSF56112">
    <property type="entry name" value="Protein kinase-like (PK-like)"/>
    <property type="match status" value="1"/>
</dbReference>
<feature type="region of interest" description="Disordered" evidence="2">
    <location>
        <begin position="150"/>
        <end position="170"/>
    </location>
</feature>
<evidence type="ECO:0000256" key="2">
    <source>
        <dbReference type="SAM" id="MobiDB-lite"/>
    </source>
</evidence>
<name>A0A6G1HK46_9PEZI</name>
<proteinExistence type="inferred from homology"/>